<evidence type="ECO:0000259" key="2">
    <source>
        <dbReference type="Pfam" id="PF08549"/>
    </source>
</evidence>
<sequence length="435" mass="46203">MEQPCLRFPENLGMHGNMTVEQAVSMLLRAVQVSQNVPYQWGFIDKPPEGQVLLIFQPNLGQFPIDGIRYQEPENRMSIPVPGGRELEVVEAKYGFVPGGDQTAGRMRRRYRLHKGGHPQLTLVHYSRGPAMPIMPQFASQPVRQYPLRTLTDPPVFVMGDKIGQKVYPPGTAPQPGSHPNSHPHPHTGHPHSHPAAAHPVQGHPGQGHPPGMGGAPGGGGGGGGGGMPPGMGGGGGGMQGGMQGGGGMGPGPGMGGGGGGHGGGPQGPMPPIGMGPQAMLAHQNGNMDALERRQREQQQQQQQARERERSGSMAGRPPPPHMPDDEDAEESEMISTRALAMTRYRRNHELMEAVFKEAAFGDKKPAAPRSPYAQWDHAAIDNKVATLRGEMETLKAQRTARSTEREALAASTARLTMGVVPTVNVSLASDAMVS</sequence>
<dbReference type="GeneID" id="19205352"/>
<evidence type="ECO:0000256" key="1">
    <source>
        <dbReference type="SAM" id="MobiDB-lite"/>
    </source>
</evidence>
<dbReference type="EMBL" id="JH711578">
    <property type="protein sequence ID" value="EIW81519.1"/>
    <property type="molecule type" value="Genomic_DNA"/>
</dbReference>
<feature type="domain" description="SWI/SNF and RSC complexes subunit Ssr4 N-terminal" evidence="2">
    <location>
        <begin position="16"/>
        <end position="129"/>
    </location>
</feature>
<dbReference type="OMA" id="RYQEPEN"/>
<dbReference type="Proteomes" id="UP000053558">
    <property type="component" value="Unassembled WGS sequence"/>
</dbReference>
<feature type="region of interest" description="Disordered" evidence="1">
    <location>
        <begin position="162"/>
        <end position="334"/>
    </location>
</feature>
<feature type="compositionally biased region" description="Low complexity" evidence="1">
    <location>
        <begin position="194"/>
        <end position="204"/>
    </location>
</feature>
<evidence type="ECO:0000313" key="4">
    <source>
        <dbReference type="Proteomes" id="UP000053558"/>
    </source>
</evidence>
<gene>
    <name evidence="3" type="ORF">CONPUDRAFT_165633</name>
</gene>
<proteinExistence type="predicted"/>
<accession>A0A5M3MQR3</accession>
<comment type="caution">
    <text evidence="3">The sequence shown here is derived from an EMBL/GenBank/DDBJ whole genome shotgun (WGS) entry which is preliminary data.</text>
</comment>
<dbReference type="Pfam" id="PF08549">
    <property type="entry name" value="SWI-SNF_Ssr4_N"/>
    <property type="match status" value="1"/>
</dbReference>
<evidence type="ECO:0000313" key="3">
    <source>
        <dbReference type="EMBL" id="EIW81519.1"/>
    </source>
</evidence>
<keyword evidence="4" id="KW-1185">Reference proteome</keyword>
<dbReference type="RefSeq" id="XP_007768835.1">
    <property type="nucleotide sequence ID" value="XM_007770645.1"/>
</dbReference>
<dbReference type="OrthoDB" id="5321006at2759"/>
<feature type="compositionally biased region" description="Gly residues" evidence="1">
    <location>
        <begin position="205"/>
        <end position="267"/>
    </location>
</feature>
<dbReference type="AlphaFoldDB" id="A0A5M3MQR3"/>
<dbReference type="KEGG" id="cput:CONPUDRAFT_165633"/>
<dbReference type="InterPro" id="IPR013859">
    <property type="entry name" value="Ssr4_N"/>
</dbReference>
<reference evidence="4" key="1">
    <citation type="journal article" date="2012" name="Science">
        <title>The Paleozoic origin of enzymatic lignin decomposition reconstructed from 31 fungal genomes.</title>
        <authorList>
            <person name="Floudas D."/>
            <person name="Binder M."/>
            <person name="Riley R."/>
            <person name="Barry K."/>
            <person name="Blanchette R.A."/>
            <person name="Henrissat B."/>
            <person name="Martinez A.T."/>
            <person name="Otillar R."/>
            <person name="Spatafora J.W."/>
            <person name="Yadav J.S."/>
            <person name="Aerts A."/>
            <person name="Benoit I."/>
            <person name="Boyd A."/>
            <person name="Carlson A."/>
            <person name="Copeland A."/>
            <person name="Coutinho P.M."/>
            <person name="de Vries R.P."/>
            <person name="Ferreira P."/>
            <person name="Findley K."/>
            <person name="Foster B."/>
            <person name="Gaskell J."/>
            <person name="Glotzer D."/>
            <person name="Gorecki P."/>
            <person name="Heitman J."/>
            <person name="Hesse C."/>
            <person name="Hori C."/>
            <person name="Igarashi K."/>
            <person name="Jurgens J.A."/>
            <person name="Kallen N."/>
            <person name="Kersten P."/>
            <person name="Kohler A."/>
            <person name="Kuees U."/>
            <person name="Kumar T.K.A."/>
            <person name="Kuo A."/>
            <person name="LaButti K."/>
            <person name="Larrondo L.F."/>
            <person name="Lindquist E."/>
            <person name="Ling A."/>
            <person name="Lombard V."/>
            <person name="Lucas S."/>
            <person name="Lundell T."/>
            <person name="Martin R."/>
            <person name="McLaughlin D.J."/>
            <person name="Morgenstern I."/>
            <person name="Morin E."/>
            <person name="Murat C."/>
            <person name="Nagy L.G."/>
            <person name="Nolan M."/>
            <person name="Ohm R.A."/>
            <person name="Patyshakuliyeva A."/>
            <person name="Rokas A."/>
            <person name="Ruiz-Duenas F.J."/>
            <person name="Sabat G."/>
            <person name="Salamov A."/>
            <person name="Samejima M."/>
            <person name="Schmutz J."/>
            <person name="Slot J.C."/>
            <person name="St John F."/>
            <person name="Stenlid J."/>
            <person name="Sun H."/>
            <person name="Sun S."/>
            <person name="Syed K."/>
            <person name="Tsang A."/>
            <person name="Wiebenga A."/>
            <person name="Young D."/>
            <person name="Pisabarro A."/>
            <person name="Eastwood D.C."/>
            <person name="Martin F."/>
            <person name="Cullen D."/>
            <person name="Grigoriev I.V."/>
            <person name="Hibbett D.S."/>
        </authorList>
    </citation>
    <scope>NUCLEOTIDE SEQUENCE [LARGE SCALE GENOMIC DNA]</scope>
    <source>
        <strain evidence="4">RWD-64-598 SS2</strain>
    </source>
</reference>
<organism evidence="3 4">
    <name type="scientific">Coniophora puteana (strain RWD-64-598)</name>
    <name type="common">Brown rot fungus</name>
    <dbReference type="NCBI Taxonomy" id="741705"/>
    <lineage>
        <taxon>Eukaryota</taxon>
        <taxon>Fungi</taxon>
        <taxon>Dikarya</taxon>
        <taxon>Basidiomycota</taxon>
        <taxon>Agaricomycotina</taxon>
        <taxon>Agaricomycetes</taxon>
        <taxon>Agaricomycetidae</taxon>
        <taxon>Boletales</taxon>
        <taxon>Coniophorineae</taxon>
        <taxon>Coniophoraceae</taxon>
        <taxon>Coniophora</taxon>
    </lineage>
</organism>
<feature type="compositionally biased region" description="Basic residues" evidence="1">
    <location>
        <begin position="182"/>
        <end position="193"/>
    </location>
</feature>
<name>A0A5M3MQR3_CONPW</name>
<protein>
    <recommendedName>
        <fullName evidence="2">SWI/SNF and RSC complexes subunit Ssr4 N-terminal domain-containing protein</fullName>
    </recommendedName>
</protein>
<dbReference type="GO" id="GO:0006338">
    <property type="term" value="P:chromatin remodeling"/>
    <property type="evidence" value="ECO:0007669"/>
    <property type="project" value="InterPro"/>
</dbReference>